<organism evidence="1 2">
    <name type="scientific">Reticulibacter mediterranei</name>
    <dbReference type="NCBI Taxonomy" id="2778369"/>
    <lineage>
        <taxon>Bacteria</taxon>
        <taxon>Bacillati</taxon>
        <taxon>Chloroflexota</taxon>
        <taxon>Ktedonobacteria</taxon>
        <taxon>Ktedonobacterales</taxon>
        <taxon>Reticulibacteraceae</taxon>
        <taxon>Reticulibacter</taxon>
    </lineage>
</organism>
<dbReference type="EMBL" id="BNJK01000001">
    <property type="protein sequence ID" value="GHO93509.1"/>
    <property type="molecule type" value="Genomic_DNA"/>
</dbReference>
<sequence length="122" mass="13737">MHINITIPASVLDEINIHVDRPVGQIRLHVEDDWLVVKALASTIKFRPCVESDQIVLQDPEVKGLLWPARSKVIKSLEESVKKIVLPNASMSINEKEIQISLGIDLEIPPFLRKLIDKSPSE</sequence>
<protein>
    <submittedName>
        <fullName evidence="1">Uncharacterized protein</fullName>
    </submittedName>
</protein>
<dbReference type="RefSeq" id="WP_220204289.1">
    <property type="nucleotide sequence ID" value="NZ_BNJK01000001.1"/>
</dbReference>
<name>A0A8J3IDR2_9CHLR</name>
<dbReference type="AlphaFoldDB" id="A0A8J3IDR2"/>
<comment type="caution">
    <text evidence="1">The sequence shown here is derived from an EMBL/GenBank/DDBJ whole genome shotgun (WGS) entry which is preliminary data.</text>
</comment>
<accession>A0A8J3IDR2</accession>
<reference evidence="1" key="1">
    <citation type="submission" date="2020-10" db="EMBL/GenBank/DDBJ databases">
        <title>Taxonomic study of unclassified bacteria belonging to the class Ktedonobacteria.</title>
        <authorList>
            <person name="Yabe S."/>
            <person name="Wang C.M."/>
            <person name="Zheng Y."/>
            <person name="Sakai Y."/>
            <person name="Cavaletti L."/>
            <person name="Monciardini P."/>
            <person name="Donadio S."/>
        </authorList>
    </citation>
    <scope>NUCLEOTIDE SEQUENCE</scope>
    <source>
        <strain evidence="1">ID150040</strain>
    </source>
</reference>
<dbReference type="Proteomes" id="UP000597444">
    <property type="component" value="Unassembled WGS sequence"/>
</dbReference>
<gene>
    <name evidence="1" type="ORF">KSF_035570</name>
</gene>
<keyword evidence="2" id="KW-1185">Reference proteome</keyword>
<evidence type="ECO:0000313" key="2">
    <source>
        <dbReference type="Proteomes" id="UP000597444"/>
    </source>
</evidence>
<proteinExistence type="predicted"/>
<evidence type="ECO:0000313" key="1">
    <source>
        <dbReference type="EMBL" id="GHO93509.1"/>
    </source>
</evidence>